<evidence type="ECO:0000256" key="1">
    <source>
        <dbReference type="SAM" id="MobiDB-lite"/>
    </source>
</evidence>
<dbReference type="InterPro" id="IPR037401">
    <property type="entry name" value="SnoaL-like"/>
</dbReference>
<dbReference type="RefSeq" id="WP_061606341.1">
    <property type="nucleotide sequence ID" value="NZ_JEMA01000264.1"/>
</dbReference>
<proteinExistence type="predicted"/>
<organism evidence="3 4">
    <name type="scientific">Sorangium cellulosum</name>
    <name type="common">Polyangium cellulosum</name>
    <dbReference type="NCBI Taxonomy" id="56"/>
    <lineage>
        <taxon>Bacteria</taxon>
        <taxon>Pseudomonadati</taxon>
        <taxon>Myxococcota</taxon>
        <taxon>Polyangia</taxon>
        <taxon>Polyangiales</taxon>
        <taxon>Polyangiaceae</taxon>
        <taxon>Sorangium</taxon>
    </lineage>
</organism>
<dbReference type="InterPro" id="IPR032710">
    <property type="entry name" value="NTF2-like_dom_sf"/>
</dbReference>
<dbReference type="Proteomes" id="UP000075260">
    <property type="component" value="Unassembled WGS sequence"/>
</dbReference>
<dbReference type="Gene3D" id="3.10.450.50">
    <property type="match status" value="1"/>
</dbReference>
<dbReference type="AlphaFoldDB" id="A0A150QWR2"/>
<dbReference type="OrthoDB" id="9786718at2"/>
<comment type="caution">
    <text evidence="3">The sequence shown here is derived from an EMBL/GenBank/DDBJ whole genome shotgun (WGS) entry which is preliminary data.</text>
</comment>
<dbReference type="PANTHER" id="PTHR34957:SF1">
    <property type="entry name" value="NUCLEAR TRANSPORT FACTOR 2 (NTF2) FAMILY PROTEIN"/>
    <property type="match status" value="1"/>
</dbReference>
<evidence type="ECO:0000259" key="2">
    <source>
        <dbReference type="Pfam" id="PF13474"/>
    </source>
</evidence>
<feature type="region of interest" description="Disordered" evidence="1">
    <location>
        <begin position="118"/>
        <end position="139"/>
    </location>
</feature>
<accession>A0A150QWR2</accession>
<protein>
    <recommendedName>
        <fullName evidence="2">SnoaL-like domain-containing protein</fullName>
    </recommendedName>
</protein>
<sequence length="139" mass="14965">MSVEAKRLVLAANEAFYEAFRAGDHQAMCRLWAEQAPVACAHPGMQAISGRASVLESWSQILRSAPSARMRCEGAVARLFGDFAFVTCLEANGDAPAHLCATNIFVLEDGQWKMVHHHAGPLAAPPPGRRPPGGSRLMN</sequence>
<feature type="domain" description="SnoaL-like" evidence="2">
    <location>
        <begin position="9"/>
        <end position="119"/>
    </location>
</feature>
<dbReference type="Pfam" id="PF13474">
    <property type="entry name" value="SnoaL_3"/>
    <property type="match status" value="1"/>
</dbReference>
<evidence type="ECO:0000313" key="3">
    <source>
        <dbReference type="EMBL" id="KYF72410.1"/>
    </source>
</evidence>
<dbReference type="PANTHER" id="PTHR34957">
    <property type="entry name" value="NUCLEAR TRANSPORT FACTOR 2 (NTF2) FAMILY PROTEIN"/>
    <property type="match status" value="1"/>
</dbReference>
<evidence type="ECO:0000313" key="4">
    <source>
        <dbReference type="Proteomes" id="UP000075260"/>
    </source>
</evidence>
<name>A0A150QWR2_SORCE</name>
<reference evidence="3 4" key="1">
    <citation type="submission" date="2014-02" db="EMBL/GenBank/DDBJ databases">
        <title>The small core and large imbalanced accessory genome model reveals a collaborative survival strategy of Sorangium cellulosum strains in nature.</title>
        <authorList>
            <person name="Han K."/>
            <person name="Peng R."/>
            <person name="Blom J."/>
            <person name="Li Y.-Z."/>
        </authorList>
    </citation>
    <scope>NUCLEOTIDE SEQUENCE [LARGE SCALE GENOMIC DNA]</scope>
    <source>
        <strain evidence="3 4">So0008-312</strain>
    </source>
</reference>
<gene>
    <name evidence="3" type="ORF">BE15_47955</name>
</gene>
<dbReference type="EMBL" id="JEMA01000264">
    <property type="protein sequence ID" value="KYF72410.1"/>
    <property type="molecule type" value="Genomic_DNA"/>
</dbReference>
<dbReference type="SUPFAM" id="SSF54427">
    <property type="entry name" value="NTF2-like"/>
    <property type="match status" value="1"/>
</dbReference>